<dbReference type="GeneID" id="104719960"/>
<gene>
    <name evidence="4" type="primary">LOC104719960</name>
</gene>
<keyword evidence="3" id="KW-1185">Reference proteome</keyword>
<evidence type="ECO:0000313" key="3">
    <source>
        <dbReference type="Proteomes" id="UP000694864"/>
    </source>
</evidence>
<dbReference type="Pfam" id="PF07839">
    <property type="entry name" value="CaM_binding"/>
    <property type="match status" value="1"/>
</dbReference>
<evidence type="ECO:0000256" key="1">
    <source>
        <dbReference type="SAM" id="MobiDB-lite"/>
    </source>
</evidence>
<protein>
    <submittedName>
        <fullName evidence="4">Uncharacterized protein LOC104719960</fullName>
    </submittedName>
</protein>
<proteinExistence type="predicted"/>
<evidence type="ECO:0000259" key="2">
    <source>
        <dbReference type="SMART" id="SM01054"/>
    </source>
</evidence>
<dbReference type="RefSeq" id="XP_010436241.1">
    <property type="nucleotide sequence ID" value="XM_010437939.1"/>
</dbReference>
<dbReference type="InterPro" id="IPR012417">
    <property type="entry name" value="CaM-bd_dom_pln"/>
</dbReference>
<dbReference type="SMART" id="SM01054">
    <property type="entry name" value="CaM_binding"/>
    <property type="match status" value="1"/>
</dbReference>
<reference evidence="3" key="1">
    <citation type="journal article" date="2014" name="Nat. Commun.">
        <title>The emerging biofuel crop Camelina sativa retains a highly undifferentiated hexaploid genome structure.</title>
        <authorList>
            <person name="Kagale S."/>
            <person name="Koh C."/>
            <person name="Nixon J."/>
            <person name="Bollina V."/>
            <person name="Clarke W.E."/>
            <person name="Tuteja R."/>
            <person name="Spillane C."/>
            <person name="Robinson S.J."/>
            <person name="Links M.G."/>
            <person name="Clarke C."/>
            <person name="Higgins E.E."/>
            <person name="Huebert T."/>
            <person name="Sharpe A.G."/>
            <person name="Parkin I.A."/>
        </authorList>
    </citation>
    <scope>NUCLEOTIDE SEQUENCE [LARGE SCALE GENOMIC DNA]</scope>
    <source>
        <strain evidence="3">cv. DH55</strain>
    </source>
</reference>
<reference evidence="4" key="2">
    <citation type="submission" date="2025-08" db="UniProtKB">
        <authorList>
            <consortium name="RefSeq"/>
        </authorList>
    </citation>
    <scope>IDENTIFICATION</scope>
    <source>
        <tissue evidence="4">Leaf</tissue>
    </source>
</reference>
<organism evidence="3 4">
    <name type="scientific">Camelina sativa</name>
    <name type="common">False flax</name>
    <name type="synonym">Myagrum sativum</name>
    <dbReference type="NCBI Taxonomy" id="90675"/>
    <lineage>
        <taxon>Eukaryota</taxon>
        <taxon>Viridiplantae</taxon>
        <taxon>Streptophyta</taxon>
        <taxon>Embryophyta</taxon>
        <taxon>Tracheophyta</taxon>
        <taxon>Spermatophyta</taxon>
        <taxon>Magnoliopsida</taxon>
        <taxon>eudicotyledons</taxon>
        <taxon>Gunneridae</taxon>
        <taxon>Pentapetalae</taxon>
        <taxon>rosids</taxon>
        <taxon>malvids</taxon>
        <taxon>Brassicales</taxon>
        <taxon>Brassicaceae</taxon>
        <taxon>Camelineae</taxon>
        <taxon>Camelina</taxon>
    </lineage>
</organism>
<sequence length="121" mass="13734">MVESAFLRLTLVISATILSEKPESLSDEEIVSESPNSHKEEKEHQGETKKSWNSLRKVILLKSLDKYKVFNLRKLGNLPVEFTFKAADVFLRVTTINNGGKKNRGEELMLDYAISRLAPVQ</sequence>
<feature type="compositionally biased region" description="Basic and acidic residues" evidence="1">
    <location>
        <begin position="36"/>
        <end position="50"/>
    </location>
</feature>
<name>A0ABM0U5Q8_CAMSA</name>
<feature type="region of interest" description="Disordered" evidence="1">
    <location>
        <begin position="22"/>
        <end position="50"/>
    </location>
</feature>
<dbReference type="Proteomes" id="UP000694864">
    <property type="component" value="Chromosome 10"/>
</dbReference>
<evidence type="ECO:0000313" key="4">
    <source>
        <dbReference type="RefSeq" id="XP_010436241.1"/>
    </source>
</evidence>
<feature type="domain" description="Calmodulin-binding" evidence="2">
    <location>
        <begin position="28"/>
        <end position="121"/>
    </location>
</feature>
<accession>A0ABM0U5Q8</accession>